<keyword evidence="3" id="KW-0804">Transcription</keyword>
<dbReference type="InterPro" id="IPR020449">
    <property type="entry name" value="Tscrpt_reg_AraC-type_HTH"/>
</dbReference>
<dbReference type="RefSeq" id="WP_008930476.1">
    <property type="nucleotide sequence ID" value="NZ_AMRJ01000046.1"/>
</dbReference>
<dbReference type="PANTHER" id="PTHR47894">
    <property type="entry name" value="HTH-TYPE TRANSCRIPTIONAL REGULATOR GADX"/>
    <property type="match status" value="1"/>
</dbReference>
<reference evidence="5 6" key="1">
    <citation type="journal article" date="2012" name="J. Bacteriol.">
        <title>Genome Sequence of the Alkane-Degrading Bacterium Alcanivorax hongdengensis Type Strain A-11-3.</title>
        <authorList>
            <person name="Lai Q."/>
            <person name="Shao Z."/>
        </authorList>
    </citation>
    <scope>NUCLEOTIDE SEQUENCE [LARGE SCALE GENOMIC DNA]</scope>
    <source>
        <strain evidence="5 6">A-11-3</strain>
    </source>
</reference>
<dbReference type="PRINTS" id="PR00032">
    <property type="entry name" value="HTHARAC"/>
</dbReference>
<feature type="domain" description="HTH araC/xylS-type" evidence="4">
    <location>
        <begin position="244"/>
        <end position="341"/>
    </location>
</feature>
<keyword evidence="2" id="KW-0238">DNA-binding</keyword>
<dbReference type="STRING" id="1177179.A11A3_16555"/>
<proteinExistence type="predicted"/>
<name>L0W857_9GAMM</name>
<dbReference type="eggNOG" id="COG2207">
    <property type="taxonomic scope" value="Bacteria"/>
</dbReference>
<dbReference type="PROSITE" id="PS01124">
    <property type="entry name" value="HTH_ARAC_FAMILY_2"/>
    <property type="match status" value="1"/>
</dbReference>
<dbReference type="InterPro" id="IPR018060">
    <property type="entry name" value="HTH_AraC"/>
</dbReference>
<dbReference type="PATRIC" id="fig|1177179.3.peg.3260"/>
<evidence type="ECO:0000313" key="6">
    <source>
        <dbReference type="Proteomes" id="UP000010164"/>
    </source>
</evidence>
<keyword evidence="6" id="KW-1185">Reference proteome</keyword>
<keyword evidence="1" id="KW-0805">Transcription regulation</keyword>
<dbReference type="PANTHER" id="PTHR47894:SF1">
    <property type="entry name" value="HTH-TYPE TRANSCRIPTIONAL REGULATOR VQSM"/>
    <property type="match status" value="1"/>
</dbReference>
<dbReference type="AlphaFoldDB" id="L0W857"/>
<dbReference type="InterPro" id="IPR009057">
    <property type="entry name" value="Homeodomain-like_sf"/>
</dbReference>
<accession>L0W857</accession>
<gene>
    <name evidence="5" type="ORF">A11A3_16555</name>
</gene>
<dbReference type="InterPro" id="IPR032687">
    <property type="entry name" value="AraC-type_N"/>
</dbReference>
<dbReference type="GO" id="GO:0005829">
    <property type="term" value="C:cytosol"/>
    <property type="evidence" value="ECO:0007669"/>
    <property type="project" value="TreeGrafter"/>
</dbReference>
<organism evidence="5 6">
    <name type="scientific">Alcanivorax hongdengensis A-11-3</name>
    <dbReference type="NCBI Taxonomy" id="1177179"/>
    <lineage>
        <taxon>Bacteria</taxon>
        <taxon>Pseudomonadati</taxon>
        <taxon>Pseudomonadota</taxon>
        <taxon>Gammaproteobacteria</taxon>
        <taxon>Oceanospirillales</taxon>
        <taxon>Alcanivoracaceae</taxon>
        <taxon>Alcanivorax</taxon>
    </lineage>
</organism>
<evidence type="ECO:0000313" key="5">
    <source>
        <dbReference type="EMBL" id="EKF72878.1"/>
    </source>
</evidence>
<dbReference type="GO" id="GO:0000976">
    <property type="term" value="F:transcription cis-regulatory region binding"/>
    <property type="evidence" value="ECO:0007669"/>
    <property type="project" value="TreeGrafter"/>
</dbReference>
<evidence type="ECO:0000256" key="3">
    <source>
        <dbReference type="ARBA" id="ARBA00023163"/>
    </source>
</evidence>
<dbReference type="Pfam" id="PF12833">
    <property type="entry name" value="HTH_18"/>
    <property type="match status" value="1"/>
</dbReference>
<comment type="caution">
    <text evidence="5">The sequence shown here is derived from an EMBL/GenBank/DDBJ whole genome shotgun (WGS) entry which is preliminary data.</text>
</comment>
<evidence type="ECO:0000259" key="4">
    <source>
        <dbReference type="PROSITE" id="PS01124"/>
    </source>
</evidence>
<dbReference type="Gene3D" id="1.10.10.60">
    <property type="entry name" value="Homeodomain-like"/>
    <property type="match status" value="1"/>
</dbReference>
<dbReference type="EMBL" id="AMRJ01000046">
    <property type="protein sequence ID" value="EKF72878.1"/>
    <property type="molecule type" value="Genomic_DNA"/>
</dbReference>
<dbReference type="Pfam" id="PF12625">
    <property type="entry name" value="Arabinose_bd"/>
    <property type="match status" value="1"/>
</dbReference>
<protein>
    <submittedName>
        <fullName evidence="5">AraC family transcriptional regulator</fullName>
    </submittedName>
</protein>
<evidence type="ECO:0000256" key="1">
    <source>
        <dbReference type="ARBA" id="ARBA00023015"/>
    </source>
</evidence>
<dbReference type="GO" id="GO:0003700">
    <property type="term" value="F:DNA-binding transcription factor activity"/>
    <property type="evidence" value="ECO:0007669"/>
    <property type="project" value="InterPro"/>
</dbReference>
<dbReference type="OrthoDB" id="5722175at2"/>
<dbReference type="Proteomes" id="UP000010164">
    <property type="component" value="Unassembled WGS sequence"/>
</dbReference>
<dbReference type="SMART" id="SM00342">
    <property type="entry name" value="HTH_ARAC"/>
    <property type="match status" value="1"/>
</dbReference>
<evidence type="ECO:0000256" key="2">
    <source>
        <dbReference type="ARBA" id="ARBA00023125"/>
    </source>
</evidence>
<sequence length="345" mass="38331">MVSSGRPWGNTGVPGIYVVLLYDLLVAMDLDAPALLEGLGISRDELLAPDRRVSMALAQTVAERGLAMAGDRGLGFRYARAMSITLHGPVGLLALSSASAQDALDAACRFLGLRAPFLVIDYARHGEMAHLKLKSTVPLGVAHDFIMEAMLVGLAFMVEQLLDAPPEGLEIRRRSPPPAYWREMEADIRVPVLFDQQEEALVFPQSAMAARPRLADPQVAALAREQCEMEFRQWRTEEDGVLAERVRTTLQDHTAPMPSLEAMAERLSVSARTLKRHLQQAGLSYRQLQDEERYRQAKRLLGNRRNSISEVAYSLGYNDVANFSRAFKRWSGVTPRGFRERDSAG</sequence>
<dbReference type="SUPFAM" id="SSF46689">
    <property type="entry name" value="Homeodomain-like"/>
    <property type="match status" value="1"/>
</dbReference>